<keyword evidence="2" id="KW-1133">Transmembrane helix</keyword>
<dbReference type="AlphaFoldDB" id="A0A1N7FXH4"/>
<dbReference type="Pfam" id="PF00174">
    <property type="entry name" value="Oxidored_molyb"/>
    <property type="match status" value="1"/>
</dbReference>
<evidence type="ECO:0000313" key="5">
    <source>
        <dbReference type="Proteomes" id="UP000186218"/>
    </source>
</evidence>
<feature type="transmembrane region" description="Helical" evidence="2">
    <location>
        <begin position="165"/>
        <end position="185"/>
    </location>
</feature>
<feature type="domain" description="Oxidoreductase molybdopterin-binding" evidence="3">
    <location>
        <begin position="323"/>
        <end position="459"/>
    </location>
</feature>
<feature type="transmembrane region" description="Helical" evidence="2">
    <location>
        <begin position="61"/>
        <end position="88"/>
    </location>
</feature>
<dbReference type="CDD" id="cd00321">
    <property type="entry name" value="SO_family_Moco"/>
    <property type="match status" value="1"/>
</dbReference>
<name>A0A1N7FXH4_9NOCA</name>
<dbReference type="InterPro" id="IPR000572">
    <property type="entry name" value="OxRdtase_Mopterin-bd_dom"/>
</dbReference>
<feature type="transmembrane region" description="Helical" evidence="2">
    <location>
        <begin position="124"/>
        <end position="144"/>
    </location>
</feature>
<evidence type="ECO:0000256" key="1">
    <source>
        <dbReference type="SAM" id="MobiDB-lite"/>
    </source>
</evidence>
<feature type="transmembrane region" description="Helical" evidence="2">
    <location>
        <begin position="197"/>
        <end position="214"/>
    </location>
</feature>
<dbReference type="SUPFAM" id="SSF56524">
    <property type="entry name" value="Oxidoreductase molybdopterin-binding domain"/>
    <property type="match status" value="1"/>
</dbReference>
<dbReference type="EMBL" id="FTNT01000006">
    <property type="protein sequence ID" value="SIS05020.1"/>
    <property type="molecule type" value="Genomic_DNA"/>
</dbReference>
<dbReference type="GO" id="GO:0022904">
    <property type="term" value="P:respiratory electron transport chain"/>
    <property type="evidence" value="ECO:0007669"/>
    <property type="project" value="InterPro"/>
</dbReference>
<proteinExistence type="predicted"/>
<dbReference type="InterPro" id="IPR008335">
    <property type="entry name" value="Mopterin_OxRdtase_euk"/>
</dbReference>
<dbReference type="PRINTS" id="PR00407">
    <property type="entry name" value="EUMOPTERIN"/>
</dbReference>
<dbReference type="STRING" id="1344003.SAMN05445060_2380"/>
<evidence type="ECO:0000313" key="4">
    <source>
        <dbReference type="EMBL" id="SIS05020.1"/>
    </source>
</evidence>
<keyword evidence="2" id="KW-0812">Transmembrane</keyword>
<dbReference type="Gene3D" id="3.90.420.10">
    <property type="entry name" value="Oxidoreductase, molybdopterin-binding domain"/>
    <property type="match status" value="1"/>
</dbReference>
<protein>
    <submittedName>
        <fullName evidence="4">Oxidoreductase molybdopterin binding domain-containing protein</fullName>
    </submittedName>
</protein>
<dbReference type="InterPro" id="IPR036374">
    <property type="entry name" value="OxRdtase_Mopterin-bd_sf"/>
</dbReference>
<reference evidence="4 5" key="1">
    <citation type="submission" date="2017-01" db="EMBL/GenBank/DDBJ databases">
        <authorList>
            <person name="Mah S.A."/>
            <person name="Swanson W.J."/>
            <person name="Moy G.W."/>
            <person name="Vacquier V.D."/>
        </authorList>
    </citation>
    <scope>NUCLEOTIDE SEQUENCE [LARGE SCALE GENOMIC DNA]</scope>
    <source>
        <strain evidence="4 5">CPCC 203464</strain>
    </source>
</reference>
<dbReference type="PANTHER" id="PTHR43032:SF2">
    <property type="entry name" value="BLL0505 PROTEIN"/>
    <property type="match status" value="1"/>
</dbReference>
<evidence type="ECO:0000256" key="2">
    <source>
        <dbReference type="SAM" id="Phobius"/>
    </source>
</evidence>
<dbReference type="OrthoDB" id="5241952at2"/>
<gene>
    <name evidence="4" type="ORF">SAMN05445060_2380</name>
</gene>
<organism evidence="4 5">
    <name type="scientific">Williamsia sterculiae</name>
    <dbReference type="NCBI Taxonomy" id="1344003"/>
    <lineage>
        <taxon>Bacteria</taxon>
        <taxon>Bacillati</taxon>
        <taxon>Actinomycetota</taxon>
        <taxon>Actinomycetes</taxon>
        <taxon>Mycobacteriales</taxon>
        <taxon>Nocardiaceae</taxon>
        <taxon>Williamsia</taxon>
    </lineage>
</organism>
<evidence type="ECO:0000259" key="3">
    <source>
        <dbReference type="Pfam" id="PF00174"/>
    </source>
</evidence>
<dbReference type="SUPFAM" id="SSF81342">
    <property type="entry name" value="Transmembrane di-heme cytochromes"/>
    <property type="match status" value="1"/>
</dbReference>
<feature type="region of interest" description="Disordered" evidence="1">
    <location>
        <begin position="1"/>
        <end position="20"/>
    </location>
</feature>
<accession>A0A1N7FXH4</accession>
<dbReference type="GO" id="GO:0016020">
    <property type="term" value="C:membrane"/>
    <property type="evidence" value="ECO:0007669"/>
    <property type="project" value="InterPro"/>
</dbReference>
<dbReference type="GO" id="GO:0016491">
    <property type="term" value="F:oxidoreductase activity"/>
    <property type="evidence" value="ECO:0007669"/>
    <property type="project" value="InterPro"/>
</dbReference>
<keyword evidence="5" id="KW-1185">Reference proteome</keyword>
<sequence>MTQENPPTGRNDRGDGSRARSTQTLGFHRYGFPSGLWRWIAAHPPPGVGRIRWRSPLRGPWLTSVFGLVLLITLPVVIVTGLLSYSAYSPQFGQAMPAHVGWFRLPDFDWPTNPSWLYRLTQGLHVGLGLILIPVVIAKLWSVIPRLFAWPPARSTAQLLERLSLLMLVGGILFEIVTGVLNIQYDYIFGFDFYTAHYWGAWVFLIGFIVHIAFKIPRMASSLKTMSLRAVARTRTVDTHPEPTDTDGLVAADPSPATISRRGALGVVGGGAVLIAALTVGQTIGGVTRQFAILLPRGRDSGSGPNDFQINRTARAAGIDPATTGSNWTLTVHGNRSAPIKLDRATLAGMPQHTARLPIACVEGWSTTQTWTGVRLRDLARMAGTPSPHRTRVTSLERVGSFNQATLQANQIHDSDALLALQVNGQDLSLDHGFPARIIIPALPGVHNTKWVTMIEFEDAL</sequence>
<dbReference type="PANTHER" id="PTHR43032">
    <property type="entry name" value="PROTEIN-METHIONINE-SULFOXIDE REDUCTASE"/>
    <property type="match status" value="1"/>
</dbReference>
<keyword evidence="2" id="KW-0472">Membrane</keyword>
<dbReference type="InterPro" id="IPR016174">
    <property type="entry name" value="Di-haem_cyt_TM"/>
</dbReference>
<dbReference type="Proteomes" id="UP000186218">
    <property type="component" value="Unassembled WGS sequence"/>
</dbReference>